<evidence type="ECO:0000313" key="3">
    <source>
        <dbReference type="Proteomes" id="UP000276055"/>
    </source>
</evidence>
<dbReference type="OrthoDB" id="4955249at2"/>
<sequence length="153" mass="15452">MLKLHAVPLAFIALGTTAALLTGCGPAAPPAATPSQTMTVSSPPASTSEVCAAIDAHAAALANFKSTLKPDATIEQVRAAKDQVTKAYDDLVKAVGNLAQQRADAVKAAEAKFNAAVAAVPNNATLTQATNSLRDEAASVEAAIGDLRAEVKC</sequence>
<feature type="chain" id="PRO_5019797518" description="Lipoprotein" evidence="1">
    <location>
        <begin position="28"/>
        <end position="153"/>
    </location>
</feature>
<feature type="signal peptide" evidence="1">
    <location>
        <begin position="1"/>
        <end position="27"/>
    </location>
</feature>
<comment type="caution">
    <text evidence="2">The sequence shown here is derived from an EMBL/GenBank/DDBJ whole genome shotgun (WGS) entry which is preliminary data.</text>
</comment>
<dbReference type="AlphaFoldDB" id="A0A495EUM4"/>
<accession>A0A495EUM4</accession>
<dbReference type="PROSITE" id="PS51257">
    <property type="entry name" value="PROKAR_LIPOPROTEIN"/>
    <property type="match status" value="1"/>
</dbReference>
<reference evidence="2 3" key="1">
    <citation type="submission" date="2018-10" db="EMBL/GenBank/DDBJ databases">
        <title>Genomic Encyclopedia of Type Strains, Phase IV (KMG-IV): sequencing the most valuable type-strain genomes for metagenomic binning, comparative biology and taxonomic classification.</title>
        <authorList>
            <person name="Goeker M."/>
        </authorList>
    </citation>
    <scope>NUCLEOTIDE SEQUENCE [LARGE SCALE GENOMIC DNA]</scope>
    <source>
        <strain evidence="2 3">DSM 25586</strain>
    </source>
</reference>
<protein>
    <recommendedName>
        <fullName evidence="4">Lipoprotein</fullName>
    </recommendedName>
</protein>
<evidence type="ECO:0000256" key="1">
    <source>
        <dbReference type="SAM" id="SignalP"/>
    </source>
</evidence>
<evidence type="ECO:0008006" key="4">
    <source>
        <dbReference type="Google" id="ProtNLM"/>
    </source>
</evidence>
<dbReference type="EMBL" id="RBIR01000003">
    <property type="protein sequence ID" value="RKR20046.1"/>
    <property type="molecule type" value="Genomic_DNA"/>
</dbReference>
<keyword evidence="1" id="KW-0732">Signal</keyword>
<evidence type="ECO:0000313" key="2">
    <source>
        <dbReference type="EMBL" id="RKR20046.1"/>
    </source>
</evidence>
<proteinExistence type="predicted"/>
<organism evidence="2 3">
    <name type="scientific">Arthrobacter oryzae</name>
    <dbReference type="NCBI Taxonomy" id="409290"/>
    <lineage>
        <taxon>Bacteria</taxon>
        <taxon>Bacillati</taxon>
        <taxon>Actinomycetota</taxon>
        <taxon>Actinomycetes</taxon>
        <taxon>Micrococcales</taxon>
        <taxon>Micrococcaceae</taxon>
        <taxon>Arthrobacter</taxon>
    </lineage>
</organism>
<gene>
    <name evidence="2" type="ORF">C8D78_1858</name>
</gene>
<name>A0A495EUM4_9MICC</name>
<dbReference type="Proteomes" id="UP000276055">
    <property type="component" value="Unassembled WGS sequence"/>
</dbReference>